<dbReference type="InterPro" id="IPR003347">
    <property type="entry name" value="JmjC_dom"/>
</dbReference>
<dbReference type="PROSITE" id="PS51184">
    <property type="entry name" value="JMJC"/>
    <property type="match status" value="1"/>
</dbReference>
<dbReference type="EMBL" id="CP136508">
    <property type="protein sequence ID" value="WUR12330.1"/>
    <property type="molecule type" value="Genomic_DNA"/>
</dbReference>
<evidence type="ECO:0000313" key="3">
    <source>
        <dbReference type="Proteomes" id="UP000321323"/>
    </source>
</evidence>
<reference evidence="2 3" key="1">
    <citation type="journal article" date="2019" name="Int. J. Syst. Evol. Microbiol.">
        <title>The Draft Whole-Genome Sequence of the Antibiotic Producer Empedobacter haloabium ATCC 31962 Provides Indications for Its Taxonomic Reclassification.</title>
        <authorList>
            <person name="Miess H."/>
            <person name="Arlt P."/>
            <person name="Apel A.K."/>
            <person name="Weber T."/>
            <person name="Nieselt K."/>
            <person name="Hanssen F."/>
            <person name="Czemmel S."/>
            <person name="Nahnsen S."/>
            <person name="Gross H."/>
        </authorList>
    </citation>
    <scope>NUCLEOTIDE SEQUENCE [LARGE SCALE GENOMIC DNA]</scope>
    <source>
        <strain evidence="2 3">ATCC 31962</strain>
    </source>
</reference>
<organism evidence="2 3">
    <name type="scientific">[Empedobacter] haloabium</name>
    <dbReference type="NCBI Taxonomy" id="592317"/>
    <lineage>
        <taxon>Bacteria</taxon>
        <taxon>Pseudomonadati</taxon>
        <taxon>Pseudomonadota</taxon>
        <taxon>Betaproteobacteria</taxon>
        <taxon>Burkholderiales</taxon>
        <taxon>Oxalobacteraceae</taxon>
        <taxon>Telluria group</taxon>
        <taxon>Telluria group incertae sedis</taxon>
    </lineage>
</organism>
<evidence type="ECO:0000259" key="1">
    <source>
        <dbReference type="PROSITE" id="PS51184"/>
    </source>
</evidence>
<evidence type="ECO:0000313" key="2">
    <source>
        <dbReference type="EMBL" id="WUR12330.1"/>
    </source>
</evidence>
<sequence length="301" mass="34526">MQIPRIAGITRQQFVEHHILPNQPVIVTDAMQHWPARTLWNPDYFSARLAGLQVQVYNDLFDLTNVTTLDDYFDNHFDRPDGDASHDYVRWYSQLKDVDFFWSDEAFARLAPDWDTPYFLPTTGYLVPGLGEPVTPPVSLFPYRGLFISGRGARTRLHRDPWTTSAMLCQFYGSKHVTMYAPDQAPCLMAGEQFVDIRDPDPARFPRFGEARIQYEDELQPGEILFIPSGWLHHVESLQDSISVTWNFLHASGVERLREHLRRHPDDSEIDVMRFFLADLAGPQATTGDIEKALAAYAQPA</sequence>
<protein>
    <submittedName>
        <fullName evidence="2">Cupin-like domain-containing protein</fullName>
    </submittedName>
</protein>
<dbReference type="PANTHER" id="PTHR12480:SF6">
    <property type="entry name" value="2-OXOGLUTARATE AND IRON-DEPENDENT OXYGENASE JMJD4"/>
    <property type="match status" value="1"/>
</dbReference>
<proteinExistence type="predicted"/>
<gene>
    <name evidence="2" type="ORF">E7V67_021900</name>
</gene>
<dbReference type="SMART" id="SM00558">
    <property type="entry name" value="JmjC"/>
    <property type="match status" value="1"/>
</dbReference>
<dbReference type="SUPFAM" id="SSF51197">
    <property type="entry name" value="Clavaminate synthase-like"/>
    <property type="match status" value="1"/>
</dbReference>
<dbReference type="PANTHER" id="PTHR12480">
    <property type="entry name" value="ARGININE DEMETHYLASE AND LYSYL-HYDROXYLASE JMJD"/>
    <property type="match status" value="1"/>
</dbReference>
<accession>A0ABZ1UJ93</accession>
<dbReference type="InterPro" id="IPR050910">
    <property type="entry name" value="JMJD6_ArgDemeth/LysHydrox"/>
</dbReference>
<dbReference type="InterPro" id="IPR041667">
    <property type="entry name" value="Cupin_8"/>
</dbReference>
<dbReference type="Proteomes" id="UP000321323">
    <property type="component" value="Chromosome"/>
</dbReference>
<keyword evidence="3" id="KW-1185">Reference proteome</keyword>
<dbReference type="Gene3D" id="2.60.120.650">
    <property type="entry name" value="Cupin"/>
    <property type="match status" value="1"/>
</dbReference>
<feature type="domain" description="JmjC" evidence="1">
    <location>
        <begin position="109"/>
        <end position="265"/>
    </location>
</feature>
<dbReference type="Pfam" id="PF13621">
    <property type="entry name" value="Cupin_8"/>
    <property type="match status" value="1"/>
</dbReference>
<name>A0ABZ1UJ93_9BURK</name>